<proteinExistence type="predicted"/>
<feature type="domain" description="Disease resistance R13L4/SHOC-2-like LRR" evidence="2">
    <location>
        <begin position="91"/>
        <end position="260"/>
    </location>
</feature>
<dbReference type="InterPro" id="IPR055414">
    <property type="entry name" value="LRR_R13L4/SHOC2-like"/>
</dbReference>
<protein>
    <recommendedName>
        <fullName evidence="2">Disease resistance R13L4/SHOC-2-like LRR domain-containing protein</fullName>
    </recommendedName>
</protein>
<comment type="caution">
    <text evidence="3">The sequence shown here is derived from an EMBL/GenBank/DDBJ whole genome shotgun (WGS) entry which is preliminary data.</text>
</comment>
<accession>A0A438J5T7</accession>
<dbReference type="PANTHER" id="PTHR47186:SF12">
    <property type="entry name" value="NB-ARC DOMAIN-CONTAINING PROTEIN"/>
    <property type="match status" value="1"/>
</dbReference>
<evidence type="ECO:0000259" key="2">
    <source>
        <dbReference type="Pfam" id="PF23598"/>
    </source>
</evidence>
<sequence>MEDTAENTVKQLDGLGMLQDFDDGSRVKVCRPYWEFSICKVEEQGFATVCVNSLIHLAVAGGDKDRFTWHLCPISVFHGHKNPFGPVGEQWIRELPASIDNLKKLQTLNIRMCGNLKKLPNEVLKHATVEAHEMSRSFDDGQIRVPSGIRILVNLHTFCGLYAGVGIARELSSLTQLRILGIKRICDDHGGELFESIMKMVDLVSSSLEAKTTWFGEEDSRKTALLSSLEPFLRPPLVCELHLHGGLVEFPKWIALMGNLTGYIYRSLIYQRPQLQFFSFFPN</sequence>
<dbReference type="InterPro" id="IPR032675">
    <property type="entry name" value="LRR_dom_sf"/>
</dbReference>
<keyword evidence="1" id="KW-0677">Repeat</keyword>
<dbReference type="Gene3D" id="3.80.10.10">
    <property type="entry name" value="Ribonuclease Inhibitor"/>
    <property type="match status" value="1"/>
</dbReference>
<evidence type="ECO:0000256" key="1">
    <source>
        <dbReference type="ARBA" id="ARBA00022737"/>
    </source>
</evidence>
<dbReference type="SUPFAM" id="SSF52047">
    <property type="entry name" value="RNI-like"/>
    <property type="match status" value="1"/>
</dbReference>
<evidence type="ECO:0000313" key="3">
    <source>
        <dbReference type="EMBL" id="RVX04324.1"/>
    </source>
</evidence>
<dbReference type="PANTHER" id="PTHR47186">
    <property type="entry name" value="LEUCINE-RICH REPEAT-CONTAINING PROTEIN 57"/>
    <property type="match status" value="1"/>
</dbReference>
<dbReference type="AlphaFoldDB" id="A0A438J5T7"/>
<dbReference type="EMBL" id="QGNW01000061">
    <property type="protein sequence ID" value="RVX04324.1"/>
    <property type="molecule type" value="Genomic_DNA"/>
</dbReference>
<organism evidence="3 4">
    <name type="scientific">Vitis vinifera</name>
    <name type="common">Grape</name>
    <dbReference type="NCBI Taxonomy" id="29760"/>
    <lineage>
        <taxon>Eukaryota</taxon>
        <taxon>Viridiplantae</taxon>
        <taxon>Streptophyta</taxon>
        <taxon>Embryophyta</taxon>
        <taxon>Tracheophyta</taxon>
        <taxon>Spermatophyta</taxon>
        <taxon>Magnoliopsida</taxon>
        <taxon>eudicotyledons</taxon>
        <taxon>Gunneridae</taxon>
        <taxon>Pentapetalae</taxon>
        <taxon>rosids</taxon>
        <taxon>Vitales</taxon>
        <taxon>Vitaceae</taxon>
        <taxon>Viteae</taxon>
        <taxon>Vitis</taxon>
    </lineage>
</organism>
<dbReference type="Proteomes" id="UP000288805">
    <property type="component" value="Unassembled WGS sequence"/>
</dbReference>
<dbReference type="Pfam" id="PF23598">
    <property type="entry name" value="LRR_14"/>
    <property type="match status" value="1"/>
</dbReference>
<evidence type="ECO:0000313" key="4">
    <source>
        <dbReference type="Proteomes" id="UP000288805"/>
    </source>
</evidence>
<reference evidence="3 4" key="1">
    <citation type="journal article" date="2018" name="PLoS Genet.">
        <title>Population sequencing reveals clonal diversity and ancestral inbreeding in the grapevine cultivar Chardonnay.</title>
        <authorList>
            <person name="Roach M.J."/>
            <person name="Johnson D.L."/>
            <person name="Bohlmann J."/>
            <person name="van Vuuren H.J."/>
            <person name="Jones S.J."/>
            <person name="Pretorius I.S."/>
            <person name="Schmidt S.A."/>
            <person name="Borneman A.R."/>
        </authorList>
    </citation>
    <scope>NUCLEOTIDE SEQUENCE [LARGE SCALE GENOMIC DNA]</scope>
    <source>
        <strain evidence="4">cv. Chardonnay</strain>
        <tissue evidence="3">Leaf</tissue>
    </source>
</reference>
<gene>
    <name evidence="3" type="ORF">CK203_018515</name>
</gene>
<name>A0A438J5T7_VITVI</name>